<evidence type="ECO:0000313" key="4">
    <source>
        <dbReference type="EMBL" id="CAF1427688.1"/>
    </source>
</evidence>
<protein>
    <recommendedName>
        <fullName evidence="2">Cullin N-terminal domain-containing protein</fullName>
    </recommendedName>
</protein>
<accession>A0A814V5W4</accession>
<dbReference type="AlphaFoldDB" id="A0A814V5W4"/>
<dbReference type="EMBL" id="CAJNOM010000420">
    <property type="protein sequence ID" value="CAF1427688.1"/>
    <property type="molecule type" value="Genomic_DNA"/>
</dbReference>
<dbReference type="Proteomes" id="UP000663877">
    <property type="component" value="Unassembled WGS sequence"/>
</dbReference>
<dbReference type="InterPro" id="IPR036317">
    <property type="entry name" value="Cullin_homology_sf"/>
</dbReference>
<dbReference type="Gene3D" id="1.20.1310.10">
    <property type="entry name" value="Cullin Repeats"/>
    <property type="match status" value="3"/>
</dbReference>
<feature type="domain" description="Cullin N-terminal" evidence="2">
    <location>
        <begin position="23"/>
        <end position="422"/>
    </location>
</feature>
<gene>
    <name evidence="3" type="ORF">BJG266_LOCUS26040</name>
    <name evidence="4" type="ORF">QVE165_LOCUS38738</name>
</gene>
<dbReference type="PANTHER" id="PTHR11932">
    <property type="entry name" value="CULLIN"/>
    <property type="match status" value="1"/>
</dbReference>
<evidence type="ECO:0000313" key="6">
    <source>
        <dbReference type="Proteomes" id="UP000663877"/>
    </source>
</evidence>
<dbReference type="InterPro" id="IPR045093">
    <property type="entry name" value="Cullin"/>
</dbReference>
<dbReference type="Proteomes" id="UP000663832">
    <property type="component" value="Unassembled WGS sequence"/>
</dbReference>
<proteinExistence type="inferred from homology"/>
<evidence type="ECO:0000313" key="5">
    <source>
        <dbReference type="Proteomes" id="UP000663832"/>
    </source>
</evidence>
<dbReference type="OrthoDB" id="27073at2759"/>
<dbReference type="GO" id="GO:0031625">
    <property type="term" value="F:ubiquitin protein ligase binding"/>
    <property type="evidence" value="ECO:0007669"/>
    <property type="project" value="InterPro"/>
</dbReference>
<reference evidence="3" key="1">
    <citation type="submission" date="2021-02" db="EMBL/GenBank/DDBJ databases">
        <authorList>
            <person name="Nowell W R."/>
        </authorList>
    </citation>
    <scope>NUCLEOTIDE SEQUENCE</scope>
</reference>
<evidence type="ECO:0000313" key="3">
    <source>
        <dbReference type="EMBL" id="CAF1185767.1"/>
    </source>
</evidence>
<name>A0A814V5W4_9BILA</name>
<dbReference type="InterPro" id="IPR016159">
    <property type="entry name" value="Cullin_repeat-like_dom_sf"/>
</dbReference>
<evidence type="ECO:0000256" key="1">
    <source>
        <dbReference type="ARBA" id="ARBA00006019"/>
    </source>
</evidence>
<comment type="similarity">
    <text evidence="1">Belongs to the cullin family.</text>
</comment>
<dbReference type="InterPro" id="IPR001373">
    <property type="entry name" value="Cullin_N"/>
</dbReference>
<comment type="caution">
    <text evidence="3">The sequence shown here is derived from an EMBL/GenBank/DDBJ whole genome shotgun (WGS) entry which is preliminary data.</text>
</comment>
<evidence type="ECO:0000259" key="2">
    <source>
        <dbReference type="Pfam" id="PF00888"/>
    </source>
</evidence>
<keyword evidence="5" id="KW-1185">Reference proteome</keyword>
<sequence length="428" mass="50486">MSQDYQSDLLKKVTDSIDEICNLDDIYHREKASRACVKLYTHIYECFQISASAVPGLIHSLSIDNFRDMLGQDIYLHLKNYLQNKFNNVSKDIDNESNENILQYFKELQCKYKEVFKVLNGGYRYFHNHWLQRQLDTGRSDIYKIDVLAQRLWTEIVLKPHFQRLIQEIILSFVNAKIHLGDENLIEMMDNTIYTESFQDKFLQTTEDFYRSKEFPSIESNSKMLEYLKLVAKYFDYEINQAKTYLPEQKSTLTTLIVLLETIFFPTDIFNIIVEKLQLLVSDENNYQELAVLFEPIRELPKLKNELLKLIEIHVNQKAIESISNDLIKKPLLCIETIINIHGKYLKLIQETFVGDQSFVASFHKVYAKFVNQNPILRRTSNMMTPEEIFARYCDRSLRKGSKAVKNDDWNEKLNNIMVIFHAAVIFE</sequence>
<dbReference type="SUPFAM" id="SSF75632">
    <property type="entry name" value="Cullin homology domain"/>
    <property type="match status" value="1"/>
</dbReference>
<dbReference type="EMBL" id="CAJNOI010000210">
    <property type="protein sequence ID" value="CAF1185767.1"/>
    <property type="molecule type" value="Genomic_DNA"/>
</dbReference>
<dbReference type="SUPFAM" id="SSF74788">
    <property type="entry name" value="Cullin repeat-like"/>
    <property type="match status" value="1"/>
</dbReference>
<dbReference type="GO" id="GO:0006511">
    <property type="term" value="P:ubiquitin-dependent protein catabolic process"/>
    <property type="evidence" value="ECO:0007669"/>
    <property type="project" value="InterPro"/>
</dbReference>
<organism evidence="3 6">
    <name type="scientific">Adineta steineri</name>
    <dbReference type="NCBI Taxonomy" id="433720"/>
    <lineage>
        <taxon>Eukaryota</taxon>
        <taxon>Metazoa</taxon>
        <taxon>Spiralia</taxon>
        <taxon>Gnathifera</taxon>
        <taxon>Rotifera</taxon>
        <taxon>Eurotatoria</taxon>
        <taxon>Bdelloidea</taxon>
        <taxon>Adinetida</taxon>
        <taxon>Adinetidae</taxon>
        <taxon>Adineta</taxon>
    </lineage>
</organism>
<dbReference type="Pfam" id="PF00888">
    <property type="entry name" value="Cullin"/>
    <property type="match status" value="1"/>
</dbReference>